<name>A0ABY8WP97_9ACTN</name>
<protein>
    <recommendedName>
        <fullName evidence="14">Glycosyltransferase RgtA/B/C/D-like domain-containing protein</fullName>
    </recommendedName>
</protein>
<evidence type="ECO:0000313" key="13">
    <source>
        <dbReference type="Proteomes" id="UP001240150"/>
    </source>
</evidence>
<evidence type="ECO:0000256" key="1">
    <source>
        <dbReference type="ARBA" id="ARBA00004477"/>
    </source>
</evidence>
<evidence type="ECO:0008006" key="14">
    <source>
        <dbReference type="Google" id="ProtNLM"/>
    </source>
</evidence>
<evidence type="ECO:0000256" key="3">
    <source>
        <dbReference type="ARBA" id="ARBA00022502"/>
    </source>
</evidence>
<comment type="pathway">
    <text evidence="2">Glycolipid biosynthesis; glycosylphosphatidylinositol-anchor biosynthesis.</text>
</comment>
<evidence type="ECO:0000256" key="11">
    <source>
        <dbReference type="SAM" id="Phobius"/>
    </source>
</evidence>
<evidence type="ECO:0000313" key="12">
    <source>
        <dbReference type="EMBL" id="WIM98652.1"/>
    </source>
</evidence>
<evidence type="ECO:0000256" key="8">
    <source>
        <dbReference type="ARBA" id="ARBA00022989"/>
    </source>
</evidence>
<keyword evidence="5" id="KW-0808">Transferase</keyword>
<evidence type="ECO:0000256" key="5">
    <source>
        <dbReference type="ARBA" id="ARBA00022679"/>
    </source>
</evidence>
<dbReference type="PANTHER" id="PTHR12468">
    <property type="entry name" value="GPI MANNOSYLTRANSFERASE 2"/>
    <property type="match status" value="1"/>
</dbReference>
<feature type="transmembrane region" description="Helical" evidence="11">
    <location>
        <begin position="314"/>
        <end position="333"/>
    </location>
</feature>
<sequence length="415" mass="44684">MPGTDTGDITKQVGIPAQRTPETAAESSVPVGEPVSAAVPSRPRSGAGIRAAWPALVLYATLRATGLITFWLVATDKHRDIWAQLSRWDARWYLGVVAHGYDTAFKFRPDGTPLPSNLAFFPLYPGLIWVTDHVLPGDAVVAGLVVSWLAAIAAAWGLFAIGTELRDRRTGVLLAALWAVIPHALIESMGYTETLFTALCAWSLFAVLRRRWLLAGLLCSFAGLTRPTGAALVAAVGLAALVAVIMRRDGWRPWIGGLLAPAGFLSYVFWVGDRLGGGINGYFRVQSETWNMAYDNGAYTLSTAGKLLTGKNDLAMVMCTIVLLIAIMLFVPLTAERRAWPLAVFALIIIAMAFFGDAYYHSKGRLLIPAFPLLLPAAAALAKAHLRTVIGVLVGLGTISAVYGVYLLLFWVHSP</sequence>
<gene>
    <name evidence="12" type="ORF">ACTOB_002258</name>
</gene>
<dbReference type="InterPro" id="IPR007315">
    <property type="entry name" value="PIG-V/Gpi18"/>
</dbReference>
<evidence type="ECO:0000256" key="9">
    <source>
        <dbReference type="ARBA" id="ARBA00023136"/>
    </source>
</evidence>
<feature type="transmembrane region" description="Helical" evidence="11">
    <location>
        <begin position="51"/>
        <end position="74"/>
    </location>
</feature>
<evidence type="ECO:0000256" key="6">
    <source>
        <dbReference type="ARBA" id="ARBA00022692"/>
    </source>
</evidence>
<keyword evidence="4" id="KW-0328">Glycosyltransferase</keyword>
<comment type="subcellular location">
    <subcellularLocation>
        <location evidence="1">Endoplasmic reticulum membrane</location>
        <topology evidence="1">Multi-pass membrane protein</topology>
    </subcellularLocation>
</comment>
<proteinExistence type="predicted"/>
<accession>A0ABY8WP97</accession>
<keyword evidence="13" id="KW-1185">Reference proteome</keyword>
<evidence type="ECO:0000256" key="7">
    <source>
        <dbReference type="ARBA" id="ARBA00022824"/>
    </source>
</evidence>
<dbReference type="EMBL" id="CP126980">
    <property type="protein sequence ID" value="WIM98652.1"/>
    <property type="molecule type" value="Genomic_DNA"/>
</dbReference>
<keyword evidence="8 11" id="KW-1133">Transmembrane helix</keyword>
<keyword evidence="3" id="KW-0337">GPI-anchor biosynthesis</keyword>
<evidence type="ECO:0000256" key="4">
    <source>
        <dbReference type="ARBA" id="ARBA00022676"/>
    </source>
</evidence>
<evidence type="ECO:0000256" key="2">
    <source>
        <dbReference type="ARBA" id="ARBA00004687"/>
    </source>
</evidence>
<feature type="transmembrane region" description="Helical" evidence="11">
    <location>
        <begin position="139"/>
        <end position="159"/>
    </location>
</feature>
<dbReference type="Proteomes" id="UP001240150">
    <property type="component" value="Chromosome"/>
</dbReference>
<keyword evidence="9 11" id="KW-0472">Membrane</keyword>
<feature type="transmembrane region" description="Helical" evidence="11">
    <location>
        <begin position="254"/>
        <end position="272"/>
    </location>
</feature>
<feature type="transmembrane region" description="Helical" evidence="11">
    <location>
        <begin position="389"/>
        <end position="412"/>
    </location>
</feature>
<keyword evidence="7" id="KW-0256">Endoplasmic reticulum</keyword>
<feature type="region of interest" description="Disordered" evidence="10">
    <location>
        <begin position="1"/>
        <end position="37"/>
    </location>
</feature>
<reference evidence="12 13" key="1">
    <citation type="submission" date="2023-06" db="EMBL/GenBank/DDBJ databases">
        <authorList>
            <person name="Yushchuk O."/>
            <person name="Binda E."/>
            <person name="Ruckert-Reed C."/>
            <person name="Fedorenko V."/>
            <person name="Kalinowski J."/>
            <person name="Marinelli F."/>
        </authorList>
    </citation>
    <scope>NUCLEOTIDE SEQUENCE [LARGE SCALE GENOMIC DNA]</scope>
    <source>
        <strain evidence="12 13">NRRL 3884</strain>
    </source>
</reference>
<evidence type="ECO:0000256" key="10">
    <source>
        <dbReference type="SAM" id="MobiDB-lite"/>
    </source>
</evidence>
<dbReference type="PANTHER" id="PTHR12468:SF2">
    <property type="entry name" value="GPI MANNOSYLTRANSFERASE 2"/>
    <property type="match status" value="1"/>
</dbReference>
<feature type="transmembrane region" description="Helical" evidence="11">
    <location>
        <begin position="366"/>
        <end position="382"/>
    </location>
</feature>
<dbReference type="RefSeq" id="WP_284920033.1">
    <property type="nucleotide sequence ID" value="NZ_CP126980.1"/>
</dbReference>
<organism evidence="12 13">
    <name type="scientific">Actinoplanes oblitus</name>
    <dbReference type="NCBI Taxonomy" id="3040509"/>
    <lineage>
        <taxon>Bacteria</taxon>
        <taxon>Bacillati</taxon>
        <taxon>Actinomycetota</taxon>
        <taxon>Actinomycetes</taxon>
        <taxon>Micromonosporales</taxon>
        <taxon>Micromonosporaceae</taxon>
        <taxon>Actinoplanes</taxon>
    </lineage>
</organism>
<feature type="transmembrane region" description="Helical" evidence="11">
    <location>
        <begin position="171"/>
        <end position="192"/>
    </location>
</feature>
<feature type="transmembrane region" description="Helical" evidence="11">
    <location>
        <begin position="340"/>
        <end position="360"/>
    </location>
</feature>
<keyword evidence="6 11" id="KW-0812">Transmembrane</keyword>
<feature type="transmembrane region" description="Helical" evidence="11">
    <location>
        <begin position="212"/>
        <end position="242"/>
    </location>
</feature>